<evidence type="ECO:0000313" key="10">
    <source>
        <dbReference type="Proteomes" id="UP000004671"/>
    </source>
</evidence>
<protein>
    <submittedName>
        <fullName evidence="8">Glycine cleavage H-protein</fullName>
    </submittedName>
    <submittedName>
        <fullName evidence="9">Response regulator receiver protein</fullName>
    </submittedName>
</protein>
<dbReference type="OrthoDB" id="9790466at2"/>
<dbReference type="eggNOG" id="COG0509">
    <property type="taxonomic scope" value="Bacteria"/>
</dbReference>
<dbReference type="CDD" id="cd00156">
    <property type="entry name" value="REC"/>
    <property type="match status" value="1"/>
</dbReference>
<organism evidence="9 10">
    <name type="scientific">Caldithrix abyssi DSM 13497</name>
    <dbReference type="NCBI Taxonomy" id="880073"/>
    <lineage>
        <taxon>Bacteria</taxon>
        <taxon>Pseudomonadati</taxon>
        <taxon>Calditrichota</taxon>
        <taxon>Calditrichia</taxon>
        <taxon>Calditrichales</taxon>
        <taxon>Calditrichaceae</taxon>
        <taxon>Caldithrix</taxon>
    </lineage>
</organism>
<dbReference type="PaxDb" id="880073-Calab_1612"/>
<feature type="domain" description="Response regulatory" evidence="7">
    <location>
        <begin position="5"/>
        <end position="119"/>
    </location>
</feature>
<dbReference type="PANTHER" id="PTHR48111:SF1">
    <property type="entry name" value="TWO-COMPONENT RESPONSE REGULATOR ORR33"/>
    <property type="match status" value="1"/>
</dbReference>
<keyword evidence="4" id="KW-0238">DNA-binding</keyword>
<dbReference type="InterPro" id="IPR033753">
    <property type="entry name" value="GCV_H/Fam206"/>
</dbReference>
<evidence type="ECO:0000259" key="7">
    <source>
        <dbReference type="PROSITE" id="PS50110"/>
    </source>
</evidence>
<evidence type="ECO:0000256" key="6">
    <source>
        <dbReference type="PROSITE-ProRule" id="PRU00169"/>
    </source>
</evidence>
<dbReference type="eggNOG" id="COG0745">
    <property type="taxonomic scope" value="Bacteria"/>
</dbReference>
<keyword evidence="10" id="KW-1185">Reference proteome</keyword>
<dbReference type="InterPro" id="IPR001789">
    <property type="entry name" value="Sig_transdc_resp-reg_receiver"/>
</dbReference>
<dbReference type="GO" id="GO:0032993">
    <property type="term" value="C:protein-DNA complex"/>
    <property type="evidence" value="ECO:0007669"/>
    <property type="project" value="TreeGrafter"/>
</dbReference>
<gene>
    <name evidence="8" type="ORF">Cabys_333</name>
    <name evidence="9" type="ORF">Calab_1612</name>
</gene>
<evidence type="ECO:0000313" key="11">
    <source>
        <dbReference type="Proteomes" id="UP000183868"/>
    </source>
</evidence>
<dbReference type="Proteomes" id="UP000183868">
    <property type="component" value="Chromosome"/>
</dbReference>
<keyword evidence="5" id="KW-0804">Transcription</keyword>
<accession>H1XR81</accession>
<proteinExistence type="predicted"/>
<dbReference type="GO" id="GO:0000156">
    <property type="term" value="F:phosphorelay response regulator activity"/>
    <property type="evidence" value="ECO:0007669"/>
    <property type="project" value="TreeGrafter"/>
</dbReference>
<keyword evidence="2" id="KW-0902">Two-component regulatory system</keyword>
<dbReference type="InterPro" id="IPR011053">
    <property type="entry name" value="Single_hybrid_motif"/>
</dbReference>
<dbReference type="GO" id="GO:0006355">
    <property type="term" value="P:regulation of DNA-templated transcription"/>
    <property type="evidence" value="ECO:0007669"/>
    <property type="project" value="TreeGrafter"/>
</dbReference>
<keyword evidence="1 6" id="KW-0597">Phosphoprotein</keyword>
<dbReference type="Pfam" id="PF00072">
    <property type="entry name" value="Response_reg"/>
    <property type="match status" value="1"/>
</dbReference>
<dbReference type="SMART" id="SM00448">
    <property type="entry name" value="REC"/>
    <property type="match status" value="1"/>
</dbReference>
<dbReference type="GO" id="GO:0005829">
    <property type="term" value="C:cytosol"/>
    <property type="evidence" value="ECO:0007669"/>
    <property type="project" value="TreeGrafter"/>
</dbReference>
<dbReference type="Proteomes" id="UP000004671">
    <property type="component" value="Chromosome"/>
</dbReference>
<keyword evidence="3" id="KW-0805">Transcription regulation</keyword>
<dbReference type="InParanoid" id="H1XR81"/>
<dbReference type="HOGENOM" id="CLU_1064287_0_0_0"/>
<reference evidence="9 10" key="1">
    <citation type="submission" date="2011-09" db="EMBL/GenBank/DDBJ databases">
        <title>The permanent draft genome of Caldithrix abyssi DSM 13497.</title>
        <authorList>
            <consortium name="US DOE Joint Genome Institute (JGI-PGF)"/>
            <person name="Lucas S."/>
            <person name="Han J."/>
            <person name="Lapidus A."/>
            <person name="Bruce D."/>
            <person name="Goodwin L."/>
            <person name="Pitluck S."/>
            <person name="Peters L."/>
            <person name="Kyrpides N."/>
            <person name="Mavromatis K."/>
            <person name="Ivanova N."/>
            <person name="Mikhailova N."/>
            <person name="Chertkov O."/>
            <person name="Detter J.C."/>
            <person name="Tapia R."/>
            <person name="Han C."/>
            <person name="Land M."/>
            <person name="Hauser L."/>
            <person name="Markowitz V."/>
            <person name="Cheng J.-F."/>
            <person name="Hugenholtz P."/>
            <person name="Woyke T."/>
            <person name="Wu D."/>
            <person name="Spring S."/>
            <person name="Brambilla E."/>
            <person name="Klenk H.-P."/>
            <person name="Eisen J.A."/>
        </authorList>
    </citation>
    <scope>NUCLEOTIDE SEQUENCE [LARGE SCALE GENOMIC DNA]</scope>
    <source>
        <strain evidence="9 10">DSM 13497</strain>
    </source>
</reference>
<dbReference type="SUPFAM" id="SSF52172">
    <property type="entry name" value="CheY-like"/>
    <property type="match status" value="1"/>
</dbReference>
<dbReference type="InterPro" id="IPR039420">
    <property type="entry name" value="WalR-like"/>
</dbReference>
<dbReference type="InterPro" id="IPR011006">
    <property type="entry name" value="CheY-like_superfamily"/>
</dbReference>
<evidence type="ECO:0000256" key="2">
    <source>
        <dbReference type="ARBA" id="ARBA00023012"/>
    </source>
</evidence>
<dbReference type="SUPFAM" id="SSF51230">
    <property type="entry name" value="Single hybrid motif"/>
    <property type="match status" value="1"/>
</dbReference>
<dbReference type="RefSeq" id="WP_006928313.1">
    <property type="nucleotide sequence ID" value="NZ_CM001402.1"/>
</dbReference>
<dbReference type="Gene3D" id="2.40.50.100">
    <property type="match status" value="1"/>
</dbReference>
<name>H1XR81_CALAY</name>
<evidence type="ECO:0000313" key="9">
    <source>
        <dbReference type="EMBL" id="EHO41232.1"/>
    </source>
</evidence>
<dbReference type="EMBL" id="CP018099">
    <property type="protein sequence ID" value="APF17084.1"/>
    <property type="molecule type" value="Genomic_DNA"/>
</dbReference>
<dbReference type="GO" id="GO:0000976">
    <property type="term" value="F:transcription cis-regulatory region binding"/>
    <property type="evidence" value="ECO:0007669"/>
    <property type="project" value="TreeGrafter"/>
</dbReference>
<dbReference type="EMBL" id="CM001402">
    <property type="protein sequence ID" value="EHO41232.1"/>
    <property type="molecule type" value="Genomic_DNA"/>
</dbReference>
<dbReference type="PROSITE" id="PS50110">
    <property type="entry name" value="RESPONSE_REGULATORY"/>
    <property type="match status" value="1"/>
</dbReference>
<reference evidence="8 11" key="2">
    <citation type="submission" date="2016-11" db="EMBL/GenBank/DDBJ databases">
        <title>Genomic analysis of Caldithrix abyssi and proposal of a novel bacterial phylum Caldithrichaeota.</title>
        <authorList>
            <person name="Kublanov I."/>
            <person name="Sigalova O."/>
            <person name="Gavrilov S."/>
            <person name="Lebedinsky A."/>
            <person name="Ivanova N."/>
            <person name="Daum C."/>
            <person name="Reddy T."/>
            <person name="Klenk H.P."/>
            <person name="Goker M."/>
            <person name="Reva O."/>
            <person name="Miroshnichenko M."/>
            <person name="Kyprides N."/>
            <person name="Woyke T."/>
            <person name="Gelfand M."/>
        </authorList>
    </citation>
    <scope>NUCLEOTIDE SEQUENCE [LARGE SCALE GENOMIC DNA]</scope>
    <source>
        <strain evidence="8 11">LF13</strain>
    </source>
</reference>
<evidence type="ECO:0000313" key="8">
    <source>
        <dbReference type="EMBL" id="APF17084.1"/>
    </source>
</evidence>
<dbReference type="KEGG" id="caby:Cabys_333"/>
<dbReference type="STRING" id="880073.Cabys_333"/>
<sequence length="261" mass="29199">MGAKQLLAIDDEPVILDAIKRVAGSEGWQVTTTSDARKGLELALKHNYDLCLCDIKLPDMDGFEFLQQLSQAGSLLPVIMITGYATVENAVKSLDLGAIDYLPKPFTADELLSALYRGDRYVQVIKEYQEQQSNPCSLIVPCPPQCRKLGYSSWCFIDHDGSVKVGLTFLFLKIIGSIRKINLLPLESEINQGFSCAEIEAENGLLHPVITPLSGQIIRRNEEVAQNPLIIEKDPYFKGWLYIIVPQNLNYEINHLMVCNQ</sequence>
<evidence type="ECO:0000256" key="4">
    <source>
        <dbReference type="ARBA" id="ARBA00023125"/>
    </source>
</evidence>
<evidence type="ECO:0000256" key="3">
    <source>
        <dbReference type="ARBA" id="ARBA00023015"/>
    </source>
</evidence>
<evidence type="ECO:0000256" key="1">
    <source>
        <dbReference type="ARBA" id="ARBA00022553"/>
    </source>
</evidence>
<dbReference type="Gene3D" id="3.40.50.2300">
    <property type="match status" value="1"/>
</dbReference>
<evidence type="ECO:0000256" key="5">
    <source>
        <dbReference type="ARBA" id="ARBA00023163"/>
    </source>
</evidence>
<dbReference type="CDD" id="cd06848">
    <property type="entry name" value="GCS_H"/>
    <property type="match status" value="1"/>
</dbReference>
<dbReference type="PANTHER" id="PTHR48111">
    <property type="entry name" value="REGULATOR OF RPOS"/>
    <property type="match status" value="1"/>
</dbReference>
<dbReference type="AlphaFoldDB" id="H1XR81"/>
<dbReference type="Pfam" id="PF01597">
    <property type="entry name" value="GCV_H"/>
    <property type="match status" value="1"/>
</dbReference>
<feature type="modified residue" description="4-aspartylphosphate" evidence="6">
    <location>
        <position position="54"/>
    </location>
</feature>